<dbReference type="AlphaFoldDB" id="A0A0K9Q0K0"/>
<comment type="function">
    <text evidence="2 12">Long-chain fatty alcohol oxidase involved in the omega-oxidation pathway of lipid degradation.</text>
</comment>
<dbReference type="InterPro" id="IPR012400">
    <property type="entry name" value="Long_Oxdase"/>
</dbReference>
<evidence type="ECO:0000259" key="17">
    <source>
        <dbReference type="Pfam" id="PF05199"/>
    </source>
</evidence>
<evidence type="ECO:0000256" key="10">
    <source>
        <dbReference type="ARBA" id="ARBA00023002"/>
    </source>
</evidence>
<evidence type="ECO:0000313" key="18">
    <source>
        <dbReference type="EMBL" id="KMZ74821.1"/>
    </source>
</evidence>
<evidence type="ECO:0000256" key="6">
    <source>
        <dbReference type="ARBA" id="ARBA00022630"/>
    </source>
</evidence>
<feature type="active site" description="Proton acceptor" evidence="13">
    <location>
        <position position="709"/>
    </location>
</feature>
<dbReference type="Pfam" id="PF05199">
    <property type="entry name" value="GMC_oxred_C"/>
    <property type="match status" value="1"/>
</dbReference>
<dbReference type="GO" id="GO:0050660">
    <property type="term" value="F:flavin adenine dinucleotide binding"/>
    <property type="evidence" value="ECO:0007669"/>
    <property type="project" value="InterPro"/>
</dbReference>
<dbReference type="SUPFAM" id="SSF51905">
    <property type="entry name" value="FAD/NAD(P)-binding domain"/>
    <property type="match status" value="1"/>
</dbReference>
<feature type="domain" description="Glucose-methanol-choline oxidoreductase C-terminal" evidence="17">
    <location>
        <begin position="630"/>
        <end position="761"/>
    </location>
</feature>
<keyword evidence="9" id="KW-1133">Transmembrane helix</keyword>
<dbReference type="OrthoDB" id="269227at2759"/>
<dbReference type="Pfam" id="PF00732">
    <property type="entry name" value="GMC_oxred_N"/>
    <property type="match status" value="1"/>
</dbReference>
<dbReference type="EC" id="1.1.3.20" evidence="5 12"/>
<keyword evidence="11 12" id="KW-0472">Membrane</keyword>
<dbReference type="PIRSF" id="PIRSF028937">
    <property type="entry name" value="Lg_Ch_AO"/>
    <property type="match status" value="1"/>
</dbReference>
<proteinExistence type="inferred from homology"/>
<evidence type="ECO:0000256" key="14">
    <source>
        <dbReference type="PIRSR" id="PIRSR028937-2"/>
    </source>
</evidence>
<evidence type="ECO:0000256" key="1">
    <source>
        <dbReference type="ARBA" id="ARBA00000920"/>
    </source>
</evidence>
<comment type="similarity">
    <text evidence="4 12">Belongs to the GMC oxidoreductase family.</text>
</comment>
<accession>A0A0K9Q0K0</accession>
<sequence>MRREQGAMVEVEIRKTDLSRCHPLLRKGGGGDSKHGFSSSQMESVASICEAFIPSLPPPPPSTNGSIDGRKEKTIKDFYRMSGSDHPLPDQVAELLARRGVSDGLVVVKFILWALSTRIGTLLLCGFRCFSWRFPFIHSFSDMSLEKREQVLQRWTRETFFFPVRLAFLMLKMFCFLVFYTRTDENLWNPAWEAIGYDSPAIKVSSGEETDAKRPLEEGIIEARDHTNSSIIKALSGKGFEIWEDEERIVVECDAVVVGSGCGGGVTAARMAAAGNKVIVVEKGNYFTRSDYSLLEGKSLDQMYEGGGILATVDGKIMLMAGSTIGGGSAVNWSACIKTPEKVMKEWVEEHEIKFYGEDAYIAAMDEVWKRIGVTEGCEEEGLQNRILRQGCENLGLKTDSVARNSSKNHYCGSCGYGCRSGEKRGTDTTWLVDAVQDGAVILTGFKAERFVLKTKNSTTNGKKKRCTGVMAESVVEGGGVMMKIDIRAKVTVSACGSLLTPPLLLATGLENKHIGKNLRLHPVMMVWGYFPEPSPSSAPDHLKGKVYEGGIITSIHKVLSSENDPKITDCHRSIIESPSLGPGSYATLAPWISGADMKQRMANYSRTAHLFALVRDQGAGGVIDSSGKVSYRFDRTDSQNLTAGARRALRILLAAGAVEVGTHRSDGQKLVKNKKTTEEDVEEFLEEVTVAGGPVGKSELWGVYCSAHQMGSCRMGKTDEDGAVDENGECWEADGLFVCDASVLPTAVGVNPMITVQATAYYLAGKIAASPLLKKLV</sequence>
<evidence type="ECO:0000259" key="15">
    <source>
        <dbReference type="Pfam" id="PF00732"/>
    </source>
</evidence>
<organism evidence="18 19">
    <name type="scientific">Zostera marina</name>
    <name type="common">Eelgrass</name>
    <dbReference type="NCBI Taxonomy" id="29655"/>
    <lineage>
        <taxon>Eukaryota</taxon>
        <taxon>Viridiplantae</taxon>
        <taxon>Streptophyta</taxon>
        <taxon>Embryophyta</taxon>
        <taxon>Tracheophyta</taxon>
        <taxon>Spermatophyta</taxon>
        <taxon>Magnoliopsida</taxon>
        <taxon>Liliopsida</taxon>
        <taxon>Zosteraceae</taxon>
        <taxon>Zostera</taxon>
    </lineage>
</organism>
<dbReference type="GO" id="GO:0046577">
    <property type="term" value="F:long-chain-alcohol oxidase activity"/>
    <property type="evidence" value="ECO:0007669"/>
    <property type="project" value="UniProtKB-EC"/>
</dbReference>
<protein>
    <recommendedName>
        <fullName evidence="5 12">Long-chain-alcohol oxidase</fullName>
        <ecNumber evidence="5 12">1.1.3.20</ecNumber>
    </recommendedName>
</protein>
<dbReference type="PANTHER" id="PTHR46056">
    <property type="entry name" value="LONG-CHAIN-ALCOHOL OXIDASE"/>
    <property type="match status" value="1"/>
</dbReference>
<evidence type="ECO:0000256" key="5">
    <source>
        <dbReference type="ARBA" id="ARBA00013125"/>
    </source>
</evidence>
<evidence type="ECO:0000256" key="9">
    <source>
        <dbReference type="ARBA" id="ARBA00022989"/>
    </source>
</evidence>
<evidence type="ECO:0000313" key="19">
    <source>
        <dbReference type="Proteomes" id="UP000036987"/>
    </source>
</evidence>
<dbReference type="InterPro" id="IPR007867">
    <property type="entry name" value="GMC_OxRtase_C"/>
</dbReference>
<evidence type="ECO:0000256" key="12">
    <source>
        <dbReference type="PIRNR" id="PIRNR028937"/>
    </source>
</evidence>
<evidence type="ECO:0000256" key="8">
    <source>
        <dbReference type="ARBA" id="ARBA00022827"/>
    </source>
</evidence>
<dbReference type="STRING" id="29655.A0A0K9Q0K0"/>
<keyword evidence="6" id="KW-0285">Flavoprotein</keyword>
<evidence type="ECO:0000256" key="4">
    <source>
        <dbReference type="ARBA" id="ARBA00010790"/>
    </source>
</evidence>
<comment type="catalytic activity">
    <reaction evidence="1 12">
        <text>a long-chain primary fatty alcohol + O2 = a long-chain fatty aldehyde + H2O2</text>
        <dbReference type="Rhea" id="RHEA:22756"/>
        <dbReference type="ChEBI" id="CHEBI:15379"/>
        <dbReference type="ChEBI" id="CHEBI:16240"/>
        <dbReference type="ChEBI" id="CHEBI:17176"/>
        <dbReference type="ChEBI" id="CHEBI:77396"/>
        <dbReference type="EC" id="1.1.3.20"/>
    </reaction>
</comment>
<keyword evidence="19" id="KW-1185">Reference proteome</keyword>
<dbReference type="Gene3D" id="3.50.50.60">
    <property type="entry name" value="FAD/NAD(P)-binding domain"/>
    <property type="match status" value="2"/>
</dbReference>
<dbReference type="GO" id="GO:0016020">
    <property type="term" value="C:membrane"/>
    <property type="evidence" value="ECO:0007669"/>
    <property type="project" value="UniProtKB-SubCell"/>
</dbReference>
<name>A0A0K9Q0K0_ZOSMR</name>
<feature type="domain" description="FAD-dependent oxidoreductase 2 FAD-binding" evidence="16">
    <location>
        <begin position="254"/>
        <end position="287"/>
    </location>
</feature>
<keyword evidence="7" id="KW-0812">Transmembrane</keyword>
<dbReference type="InterPro" id="IPR003953">
    <property type="entry name" value="FAD-dep_OxRdtase_2_FAD-bd"/>
</dbReference>
<evidence type="ECO:0000259" key="16">
    <source>
        <dbReference type="Pfam" id="PF00890"/>
    </source>
</evidence>
<feature type="binding site" evidence="14">
    <location>
        <begin position="253"/>
        <end position="268"/>
    </location>
    <ligand>
        <name>FAD</name>
        <dbReference type="ChEBI" id="CHEBI:57692"/>
    </ligand>
</feature>
<evidence type="ECO:0000256" key="7">
    <source>
        <dbReference type="ARBA" id="ARBA00022692"/>
    </source>
</evidence>
<dbReference type="OMA" id="SMSKHWT"/>
<feature type="domain" description="Glucose-methanol-choline oxidoreductase N-terminal" evidence="15">
    <location>
        <begin position="301"/>
        <end position="524"/>
    </location>
</feature>
<dbReference type="InterPro" id="IPR000172">
    <property type="entry name" value="GMC_OxRdtase_N"/>
</dbReference>
<dbReference type="Pfam" id="PF00890">
    <property type="entry name" value="FAD_binding_2"/>
    <property type="match status" value="1"/>
</dbReference>
<comment type="caution">
    <text evidence="18">The sequence shown here is derived from an EMBL/GenBank/DDBJ whole genome shotgun (WGS) entry which is preliminary data.</text>
</comment>
<evidence type="ECO:0000256" key="11">
    <source>
        <dbReference type="ARBA" id="ARBA00023136"/>
    </source>
</evidence>
<dbReference type="EMBL" id="LFYR01000244">
    <property type="protein sequence ID" value="KMZ74821.1"/>
    <property type="molecule type" value="Genomic_DNA"/>
</dbReference>
<evidence type="ECO:0000256" key="13">
    <source>
        <dbReference type="PIRSR" id="PIRSR028937-1"/>
    </source>
</evidence>
<dbReference type="PANTHER" id="PTHR46056:SF12">
    <property type="entry name" value="LONG-CHAIN-ALCOHOL OXIDASE"/>
    <property type="match status" value="1"/>
</dbReference>
<comment type="subcellular location">
    <subcellularLocation>
        <location evidence="3 12">Membrane</location>
    </subcellularLocation>
</comment>
<dbReference type="Proteomes" id="UP000036987">
    <property type="component" value="Unassembled WGS sequence"/>
</dbReference>
<keyword evidence="10 12" id="KW-0560">Oxidoreductase</keyword>
<evidence type="ECO:0000256" key="3">
    <source>
        <dbReference type="ARBA" id="ARBA00004370"/>
    </source>
</evidence>
<dbReference type="InterPro" id="IPR036188">
    <property type="entry name" value="FAD/NAD-bd_sf"/>
</dbReference>
<gene>
    <name evidence="18" type="ORF">ZOSMA_122G00890</name>
</gene>
<keyword evidence="8 14" id="KW-0274">FAD</keyword>
<reference evidence="19" key="1">
    <citation type="journal article" date="2016" name="Nature">
        <title>The genome of the seagrass Zostera marina reveals angiosperm adaptation to the sea.</title>
        <authorList>
            <person name="Olsen J.L."/>
            <person name="Rouze P."/>
            <person name="Verhelst B."/>
            <person name="Lin Y.-C."/>
            <person name="Bayer T."/>
            <person name="Collen J."/>
            <person name="Dattolo E."/>
            <person name="De Paoli E."/>
            <person name="Dittami S."/>
            <person name="Maumus F."/>
            <person name="Michel G."/>
            <person name="Kersting A."/>
            <person name="Lauritano C."/>
            <person name="Lohaus R."/>
            <person name="Toepel M."/>
            <person name="Tonon T."/>
            <person name="Vanneste K."/>
            <person name="Amirebrahimi M."/>
            <person name="Brakel J."/>
            <person name="Bostroem C."/>
            <person name="Chovatia M."/>
            <person name="Grimwood J."/>
            <person name="Jenkins J.W."/>
            <person name="Jueterbock A."/>
            <person name="Mraz A."/>
            <person name="Stam W.T."/>
            <person name="Tice H."/>
            <person name="Bornberg-Bauer E."/>
            <person name="Green P.J."/>
            <person name="Pearson G.A."/>
            <person name="Procaccini G."/>
            <person name="Duarte C.M."/>
            <person name="Schmutz J."/>
            <person name="Reusch T.B.H."/>
            <person name="Van de Peer Y."/>
        </authorList>
    </citation>
    <scope>NUCLEOTIDE SEQUENCE [LARGE SCALE GENOMIC DNA]</scope>
    <source>
        <strain evidence="19">cv. Finnish</strain>
    </source>
</reference>
<evidence type="ECO:0000256" key="2">
    <source>
        <dbReference type="ARBA" id="ARBA00003842"/>
    </source>
</evidence>